<organism evidence="2 3">
    <name type="scientific">Polycladomyces subterraneus</name>
    <dbReference type="NCBI Taxonomy" id="1016997"/>
    <lineage>
        <taxon>Bacteria</taxon>
        <taxon>Bacillati</taxon>
        <taxon>Bacillota</taxon>
        <taxon>Bacilli</taxon>
        <taxon>Bacillales</taxon>
        <taxon>Thermoactinomycetaceae</taxon>
        <taxon>Polycladomyces</taxon>
    </lineage>
</organism>
<reference evidence="2" key="1">
    <citation type="submission" date="2022-08" db="EMBL/GenBank/DDBJ databases">
        <title>Polycladomyces zharkentsis sp. nov., a novel thermophilic CMC and starch-degrading bacterium isolated from a geothermal spring in Kazakhstan.</title>
        <authorList>
            <person name="Mashzhan A."/>
            <person name="Kistaubaeva A."/>
            <person name="Javier-Lopez R."/>
            <person name="Birkeland N.-K."/>
        </authorList>
    </citation>
    <scope>NUCLEOTIDE SEQUENCE</scope>
    <source>
        <strain evidence="2">KSR 13</strain>
    </source>
</reference>
<protein>
    <submittedName>
        <fullName evidence="2">Ribonuclease H-like domain-containing protein</fullName>
    </submittedName>
</protein>
<feature type="domain" description="YprB ribonuclease H-like" evidence="1">
    <location>
        <begin position="91"/>
        <end position="262"/>
    </location>
</feature>
<dbReference type="PANTHER" id="PTHR38462">
    <property type="entry name" value="EXONUCLEASE-LIKE PROTEIN"/>
    <property type="match status" value="1"/>
</dbReference>
<keyword evidence="3" id="KW-1185">Reference proteome</keyword>
<evidence type="ECO:0000313" key="3">
    <source>
        <dbReference type="Proteomes" id="UP001174196"/>
    </source>
</evidence>
<proteinExistence type="predicted"/>
<sequence>MRTLRDRLRAYHGSKREESSSANRTCIPEKAPLGFVWRENEQGRYLFRRRVFSLGKRVGTYPLGSLSREMLSEFARLTDRSDLPVEPVEILFFDTETTGLGTGAGTYVFLYGLGYYRDGAFVVEHYFLPDVSQERALLQDFAEVVRSFRVLVTYNGKGFDWGLVETRYDFHRMPHRSFLPDWRHWDLLYPARRLWRHGLPSCRLSDVEEKCLAIRRQDDEPGRLAPALYFDYLRHHDLTLLDGVFRHNEQDLLSLVGLLAHLSHLIHGEVEGSPEERLAIGRWWIAAGNDTEAEAWLVPLSGESGLPLSLRREARRLLSALWKRAEAWDIAVPHWKRWLEDDPWSVFCCIELAKYYEHQVREFDQALKMTQKALEVLGAKRLMGRSFSREWRNEWEDVRKRERRLLKKLANRRDDAGQLDLGI</sequence>
<dbReference type="InterPro" id="IPR038720">
    <property type="entry name" value="YprB_RNase_H-like_dom"/>
</dbReference>
<dbReference type="InterPro" id="IPR036397">
    <property type="entry name" value="RNaseH_sf"/>
</dbReference>
<accession>A0ABT8IKV2</accession>
<dbReference type="Pfam" id="PF13482">
    <property type="entry name" value="RNase_H_2"/>
    <property type="match status" value="1"/>
</dbReference>
<evidence type="ECO:0000259" key="1">
    <source>
        <dbReference type="Pfam" id="PF13482"/>
    </source>
</evidence>
<evidence type="ECO:0000313" key="2">
    <source>
        <dbReference type="EMBL" id="MDN4593368.1"/>
    </source>
</evidence>
<name>A0ABT8IKV2_9BACL</name>
<dbReference type="EMBL" id="JANRHH010000026">
    <property type="protein sequence ID" value="MDN4593368.1"/>
    <property type="molecule type" value="Genomic_DNA"/>
</dbReference>
<dbReference type="SUPFAM" id="SSF53098">
    <property type="entry name" value="Ribonuclease H-like"/>
    <property type="match status" value="1"/>
</dbReference>
<comment type="caution">
    <text evidence="2">The sequence shown here is derived from an EMBL/GenBank/DDBJ whole genome shotgun (WGS) entry which is preliminary data.</text>
</comment>
<dbReference type="RefSeq" id="WP_301238091.1">
    <property type="nucleotide sequence ID" value="NZ_JANRHH010000026.1"/>
</dbReference>
<dbReference type="Proteomes" id="UP001174196">
    <property type="component" value="Unassembled WGS sequence"/>
</dbReference>
<dbReference type="Gene3D" id="3.30.420.10">
    <property type="entry name" value="Ribonuclease H-like superfamily/Ribonuclease H"/>
    <property type="match status" value="1"/>
</dbReference>
<gene>
    <name evidence="2" type="ORF">NWF35_05525</name>
</gene>
<dbReference type="PANTHER" id="PTHR38462:SF1">
    <property type="entry name" value="YPRB RIBONUCLEASE H-LIKE DOMAIN-CONTAINING PROTEIN"/>
    <property type="match status" value="1"/>
</dbReference>
<dbReference type="InterPro" id="IPR012337">
    <property type="entry name" value="RNaseH-like_sf"/>
</dbReference>